<comment type="subcellular location">
    <subcellularLocation>
        <location evidence="1">Membrane</location>
        <topology evidence="1">Multi-pass membrane protein</topology>
    </subcellularLocation>
</comment>
<dbReference type="PANTHER" id="PTHR36838:SF1">
    <property type="entry name" value="SLR1864 PROTEIN"/>
    <property type="match status" value="1"/>
</dbReference>
<feature type="transmembrane region" description="Helical" evidence="7">
    <location>
        <begin position="155"/>
        <end position="174"/>
    </location>
</feature>
<evidence type="ECO:0000256" key="6">
    <source>
        <dbReference type="ARBA" id="ARBA00023136"/>
    </source>
</evidence>
<dbReference type="KEGG" id="cfus:CYFUS_001112"/>
<keyword evidence="5 7" id="KW-1133">Transmembrane helix</keyword>
<accession>A0A250IWN8</accession>
<dbReference type="GO" id="GO:0016020">
    <property type="term" value="C:membrane"/>
    <property type="evidence" value="ECO:0007669"/>
    <property type="project" value="UniProtKB-SubCell"/>
</dbReference>
<evidence type="ECO:0000313" key="9">
    <source>
        <dbReference type="Proteomes" id="UP000217257"/>
    </source>
</evidence>
<dbReference type="GO" id="GO:0055085">
    <property type="term" value="P:transmembrane transport"/>
    <property type="evidence" value="ECO:0007669"/>
    <property type="project" value="InterPro"/>
</dbReference>
<dbReference type="AlphaFoldDB" id="A0A250IWN8"/>
<keyword evidence="3" id="KW-1003">Cell membrane</keyword>
<evidence type="ECO:0000313" key="8">
    <source>
        <dbReference type="EMBL" id="ATB35698.1"/>
    </source>
</evidence>
<dbReference type="Pfam" id="PF03547">
    <property type="entry name" value="Mem_trans"/>
    <property type="match status" value="2"/>
</dbReference>
<keyword evidence="4 7" id="KW-0812">Transmembrane</keyword>
<feature type="transmembrane region" description="Helical" evidence="7">
    <location>
        <begin position="252"/>
        <end position="272"/>
    </location>
</feature>
<dbReference type="PANTHER" id="PTHR36838">
    <property type="entry name" value="AUXIN EFFLUX CARRIER FAMILY PROTEIN"/>
    <property type="match status" value="1"/>
</dbReference>
<dbReference type="InterPro" id="IPR004776">
    <property type="entry name" value="Mem_transp_PIN-like"/>
</dbReference>
<gene>
    <name evidence="8" type="ORF">CYFUS_001112</name>
</gene>
<feature type="transmembrane region" description="Helical" evidence="7">
    <location>
        <begin position="27"/>
        <end position="46"/>
    </location>
</feature>
<feature type="transmembrane region" description="Helical" evidence="7">
    <location>
        <begin position="278"/>
        <end position="299"/>
    </location>
</feature>
<sequence length="304" mass="31831">MISVLGLLFTSLLLGMAARRSGRFHEHTAHVINAYVINVALPALVLRSVHGLTLVPELLLSAAVPWVIFGVALLLFRAVGPRLGLAPDSVAALVLTGGLGNTSFVGLPLIEGLRGPEALRVAVVIDQLGSFLALATVATIYAARAAEKETHPAALWKKLVGFMPLVALVLALLTHPWAFPTWVDGVLARLGSTLTPLTLFSVGYQLRLSGLRGRGKALGLGLGYKLVLAPLGIALLLLALPRLDRLSFEVTVLQAGMAPMVTGAILAVDHGLDPELSALMVGVGIPLSLLTVPMALWLMGGGLF</sequence>
<keyword evidence="6 7" id="KW-0472">Membrane</keyword>
<dbReference type="Proteomes" id="UP000217257">
    <property type="component" value="Chromosome"/>
</dbReference>
<keyword evidence="2" id="KW-0813">Transport</keyword>
<feature type="transmembrane region" description="Helical" evidence="7">
    <location>
        <begin position="122"/>
        <end position="143"/>
    </location>
</feature>
<feature type="transmembrane region" description="Helical" evidence="7">
    <location>
        <begin position="90"/>
        <end position="110"/>
    </location>
</feature>
<protein>
    <submittedName>
        <fullName evidence="8">Malate permease</fullName>
    </submittedName>
</protein>
<evidence type="ECO:0000256" key="5">
    <source>
        <dbReference type="ARBA" id="ARBA00022989"/>
    </source>
</evidence>
<reference evidence="8 9" key="1">
    <citation type="submission" date="2017-06" db="EMBL/GenBank/DDBJ databases">
        <title>Sequencing and comparative analysis of myxobacterial genomes.</title>
        <authorList>
            <person name="Rupp O."/>
            <person name="Goesmann A."/>
            <person name="Sogaard-Andersen L."/>
        </authorList>
    </citation>
    <scope>NUCLEOTIDE SEQUENCE [LARGE SCALE GENOMIC DNA]</scope>
    <source>
        <strain evidence="8 9">DSM 52655</strain>
    </source>
</reference>
<organism evidence="8 9">
    <name type="scientific">Cystobacter fuscus</name>
    <dbReference type="NCBI Taxonomy" id="43"/>
    <lineage>
        <taxon>Bacteria</taxon>
        <taxon>Pseudomonadati</taxon>
        <taxon>Myxococcota</taxon>
        <taxon>Myxococcia</taxon>
        <taxon>Myxococcales</taxon>
        <taxon>Cystobacterineae</taxon>
        <taxon>Archangiaceae</taxon>
        <taxon>Cystobacter</taxon>
    </lineage>
</organism>
<feature type="transmembrane region" description="Helical" evidence="7">
    <location>
        <begin position="218"/>
        <end position="240"/>
    </location>
</feature>
<dbReference type="RefSeq" id="WP_095984285.1">
    <property type="nucleotide sequence ID" value="NZ_CP022098.1"/>
</dbReference>
<evidence type="ECO:0000256" key="7">
    <source>
        <dbReference type="SAM" id="Phobius"/>
    </source>
</evidence>
<feature type="transmembrane region" description="Helical" evidence="7">
    <location>
        <begin position="58"/>
        <end position="78"/>
    </location>
</feature>
<evidence type="ECO:0000256" key="4">
    <source>
        <dbReference type="ARBA" id="ARBA00022692"/>
    </source>
</evidence>
<evidence type="ECO:0000256" key="3">
    <source>
        <dbReference type="ARBA" id="ARBA00022475"/>
    </source>
</evidence>
<evidence type="ECO:0000256" key="2">
    <source>
        <dbReference type="ARBA" id="ARBA00022448"/>
    </source>
</evidence>
<evidence type="ECO:0000256" key="1">
    <source>
        <dbReference type="ARBA" id="ARBA00004141"/>
    </source>
</evidence>
<dbReference type="EMBL" id="CP022098">
    <property type="protein sequence ID" value="ATB35698.1"/>
    <property type="molecule type" value="Genomic_DNA"/>
</dbReference>
<name>A0A250IWN8_9BACT</name>
<proteinExistence type="predicted"/>
<feature type="transmembrane region" description="Helical" evidence="7">
    <location>
        <begin position="186"/>
        <end position="206"/>
    </location>
</feature>